<accession>A0A845AJN3</accession>
<dbReference type="AlphaFoldDB" id="A0A845AJN3"/>
<dbReference type="EMBL" id="WTYA01000011">
    <property type="protein sequence ID" value="MXP29824.1"/>
    <property type="molecule type" value="Genomic_DNA"/>
</dbReference>
<keyword evidence="1" id="KW-0812">Transmembrane</keyword>
<dbReference type="Proteomes" id="UP000439780">
    <property type="component" value="Unassembled WGS sequence"/>
</dbReference>
<keyword evidence="1" id="KW-1133">Transmembrane helix</keyword>
<organism evidence="2 3">
    <name type="scientific">Qipengyuania algicida</name>
    <dbReference type="NCBI Taxonomy" id="1836209"/>
    <lineage>
        <taxon>Bacteria</taxon>
        <taxon>Pseudomonadati</taxon>
        <taxon>Pseudomonadota</taxon>
        <taxon>Alphaproteobacteria</taxon>
        <taxon>Sphingomonadales</taxon>
        <taxon>Erythrobacteraceae</taxon>
        <taxon>Qipengyuania</taxon>
    </lineage>
</organism>
<keyword evidence="1" id="KW-0472">Membrane</keyword>
<dbReference type="RefSeq" id="WP_160754121.1">
    <property type="nucleotide sequence ID" value="NZ_WTYA01000011.1"/>
</dbReference>
<name>A0A845AJN3_9SPHN</name>
<protein>
    <submittedName>
        <fullName evidence="2">Uncharacterized protein</fullName>
    </submittedName>
</protein>
<evidence type="ECO:0000313" key="3">
    <source>
        <dbReference type="Proteomes" id="UP000439780"/>
    </source>
</evidence>
<proteinExistence type="predicted"/>
<keyword evidence="3" id="KW-1185">Reference proteome</keyword>
<gene>
    <name evidence="2" type="ORF">GRI58_13500</name>
</gene>
<dbReference type="OrthoDB" id="9854117at2"/>
<comment type="caution">
    <text evidence="2">The sequence shown here is derived from an EMBL/GenBank/DDBJ whole genome shotgun (WGS) entry which is preliminary data.</text>
</comment>
<sequence length="379" mass="41319">MKKLTGPNDGRRKLEGKIIDAEWEDVDDEAPSIGDRIKQKFKNVAMVVGVIVLGLWVIGMMTTSPDGNNSSNNSPPSDDAAAGPTRDWLVGAWVMTPKGGSDGKTACSDFNAPGLEKLNRHTAKALLFTKDGTYKSFFTYRAPTKEEHYQGMTAQYQLDGDTLELSNVNVTEPFGGVWQDESFQLVAKSSNVMTLSDHNGTVRFVRCQGNASGLFDFAPASQASASDQPSQSTLDTQNLGLLCSDQRIIDQLHEPFAKAVRQALIVTAAQQSADTRDDAVALAWINANSFTKLNFVFRDITSLGVGHDDANRTTVRCRAKLRIAKPMAEADGVFSSYTQFNDAYYTLKLDDPGDLDSKIFLLAEIRPVNGKLDVTTGTE</sequence>
<evidence type="ECO:0000313" key="2">
    <source>
        <dbReference type="EMBL" id="MXP29824.1"/>
    </source>
</evidence>
<reference evidence="2 3" key="1">
    <citation type="submission" date="2019-12" db="EMBL/GenBank/DDBJ databases">
        <title>Genomic-based taxomic classification of the family Erythrobacteraceae.</title>
        <authorList>
            <person name="Xu L."/>
        </authorList>
    </citation>
    <scope>NUCLEOTIDE SEQUENCE [LARGE SCALE GENOMIC DNA]</scope>
    <source>
        <strain evidence="2 3">KEMB 9005-328</strain>
    </source>
</reference>
<feature type="transmembrane region" description="Helical" evidence="1">
    <location>
        <begin position="44"/>
        <end position="62"/>
    </location>
</feature>
<evidence type="ECO:0000256" key="1">
    <source>
        <dbReference type="SAM" id="Phobius"/>
    </source>
</evidence>